<name>A0ABS5A3R8_9MYCO</name>
<gene>
    <name evidence="3" type="ORF">JOF57_005944</name>
</gene>
<reference evidence="3 4" key="1">
    <citation type="submission" date="2021-03" db="EMBL/GenBank/DDBJ databases">
        <title>Sequencing the genomes of 1000 actinobacteria strains.</title>
        <authorList>
            <person name="Klenk H.-P."/>
        </authorList>
    </citation>
    <scope>NUCLEOTIDE SEQUENCE [LARGE SCALE GENOMIC DNA]</scope>
    <source>
        <strain evidence="3 4">DSM 46713</strain>
    </source>
</reference>
<feature type="signal peptide" evidence="2">
    <location>
        <begin position="1"/>
        <end position="30"/>
    </location>
</feature>
<protein>
    <recommendedName>
        <fullName evidence="5">Intersectin-EH binding protein Ibp1</fullName>
    </recommendedName>
</protein>
<evidence type="ECO:0000313" key="3">
    <source>
        <dbReference type="EMBL" id="MBP2456031.1"/>
    </source>
</evidence>
<evidence type="ECO:0000313" key="4">
    <source>
        <dbReference type="Proteomes" id="UP000694460"/>
    </source>
</evidence>
<organism evidence="3 4">
    <name type="scientific">Mycolicibacterium lutetiense</name>
    <dbReference type="NCBI Taxonomy" id="1641992"/>
    <lineage>
        <taxon>Bacteria</taxon>
        <taxon>Bacillati</taxon>
        <taxon>Actinomycetota</taxon>
        <taxon>Actinomycetes</taxon>
        <taxon>Mycobacteriales</taxon>
        <taxon>Mycobacteriaceae</taxon>
        <taxon>Mycolicibacterium</taxon>
    </lineage>
</organism>
<dbReference type="InterPro" id="IPR006311">
    <property type="entry name" value="TAT_signal"/>
</dbReference>
<feature type="region of interest" description="Disordered" evidence="1">
    <location>
        <begin position="108"/>
        <end position="131"/>
    </location>
</feature>
<sequence>MTMATFPISMRRLILAGGFAIAAAAAPAIAAFSVPVSTAPAIACPSGEEEDLYSGQCVPHTVPNSRGSFSSIPGNPNLPAVNLPGGGGSIPCTGANTGECIGLAEEAQSQGPAVTPESTFGSSPTVHGSIG</sequence>
<dbReference type="EMBL" id="JAGIOP010000002">
    <property type="protein sequence ID" value="MBP2456031.1"/>
    <property type="molecule type" value="Genomic_DNA"/>
</dbReference>
<dbReference type="PROSITE" id="PS51318">
    <property type="entry name" value="TAT"/>
    <property type="match status" value="1"/>
</dbReference>
<comment type="caution">
    <text evidence="3">The sequence shown here is derived from an EMBL/GenBank/DDBJ whole genome shotgun (WGS) entry which is preliminary data.</text>
</comment>
<keyword evidence="2" id="KW-0732">Signal</keyword>
<feature type="chain" id="PRO_5045795922" description="Intersectin-EH binding protein Ibp1" evidence="2">
    <location>
        <begin position="31"/>
        <end position="131"/>
    </location>
</feature>
<keyword evidence="4" id="KW-1185">Reference proteome</keyword>
<dbReference type="Proteomes" id="UP000694460">
    <property type="component" value="Unassembled WGS sequence"/>
</dbReference>
<accession>A0ABS5A3R8</accession>
<proteinExistence type="predicted"/>
<evidence type="ECO:0008006" key="5">
    <source>
        <dbReference type="Google" id="ProtNLM"/>
    </source>
</evidence>
<evidence type="ECO:0000256" key="1">
    <source>
        <dbReference type="SAM" id="MobiDB-lite"/>
    </source>
</evidence>
<evidence type="ECO:0000256" key="2">
    <source>
        <dbReference type="SAM" id="SignalP"/>
    </source>
</evidence>